<dbReference type="InterPro" id="IPR011006">
    <property type="entry name" value="CheY-like_superfamily"/>
</dbReference>
<proteinExistence type="predicted"/>
<protein>
    <recommendedName>
        <fullName evidence="1">Stage 0 sporulation protein A homolog</fullName>
    </recommendedName>
</protein>
<evidence type="ECO:0000256" key="1">
    <source>
        <dbReference type="ARBA" id="ARBA00018672"/>
    </source>
</evidence>
<dbReference type="InterPro" id="IPR046947">
    <property type="entry name" value="LytR-like"/>
</dbReference>
<dbReference type="InterPro" id="IPR007492">
    <property type="entry name" value="LytTR_DNA-bd_dom"/>
</dbReference>
<dbReference type="KEGG" id="drm:Dred_2957"/>
<dbReference type="AlphaFoldDB" id="A4J8Q7"/>
<dbReference type="SMART" id="SM00850">
    <property type="entry name" value="LytTR"/>
    <property type="match status" value="1"/>
</dbReference>
<dbReference type="PROSITE" id="PS50930">
    <property type="entry name" value="HTH_LYTTR"/>
    <property type="match status" value="1"/>
</dbReference>
<keyword evidence="7" id="KW-1185">Reference proteome</keyword>
<dbReference type="PROSITE" id="PS50110">
    <property type="entry name" value="RESPONSE_REGULATORY"/>
    <property type="match status" value="1"/>
</dbReference>
<feature type="domain" description="Response regulatory" evidence="4">
    <location>
        <begin position="2"/>
        <end position="116"/>
    </location>
</feature>
<evidence type="ECO:0000256" key="3">
    <source>
        <dbReference type="PROSITE-ProRule" id="PRU00169"/>
    </source>
</evidence>
<dbReference type="GO" id="GO:0000156">
    <property type="term" value="F:phosphorelay response regulator activity"/>
    <property type="evidence" value="ECO:0007669"/>
    <property type="project" value="InterPro"/>
</dbReference>
<comment type="function">
    <text evidence="2">May play the central regulatory role in sporulation. It may be an element of the effector pathway responsible for the activation of sporulation genes in response to nutritional stress. Spo0A may act in concert with spo0H (a sigma factor) to control the expression of some genes that are critical to the sporulation process.</text>
</comment>
<reference evidence="6 7" key="1">
    <citation type="submission" date="2007-03" db="EMBL/GenBank/DDBJ databases">
        <title>Complete sequence of Desulfotomaculum reducens MI-1.</title>
        <authorList>
            <consortium name="US DOE Joint Genome Institute"/>
            <person name="Copeland A."/>
            <person name="Lucas S."/>
            <person name="Lapidus A."/>
            <person name="Barry K."/>
            <person name="Detter J.C."/>
            <person name="Glavina del Rio T."/>
            <person name="Hammon N."/>
            <person name="Israni S."/>
            <person name="Dalin E."/>
            <person name="Tice H."/>
            <person name="Pitluck S."/>
            <person name="Sims D."/>
            <person name="Brettin T."/>
            <person name="Bruce D."/>
            <person name="Han C."/>
            <person name="Tapia R."/>
            <person name="Schmutz J."/>
            <person name="Larimer F."/>
            <person name="Land M."/>
            <person name="Hauser L."/>
            <person name="Kyrpides N."/>
            <person name="Kim E."/>
            <person name="Tebo B.M."/>
            <person name="Richardson P."/>
        </authorList>
    </citation>
    <scope>NUCLEOTIDE SEQUENCE [LARGE SCALE GENOMIC DNA]</scope>
    <source>
        <strain evidence="6 7">MI-1</strain>
    </source>
</reference>
<dbReference type="Gene3D" id="2.40.50.1020">
    <property type="entry name" value="LytTr DNA-binding domain"/>
    <property type="match status" value="1"/>
</dbReference>
<gene>
    <name evidence="6" type="ordered locus">Dred_2957</name>
</gene>
<dbReference type="PANTHER" id="PTHR37299:SF1">
    <property type="entry name" value="STAGE 0 SPORULATION PROTEIN A HOMOLOG"/>
    <property type="match status" value="1"/>
</dbReference>
<dbReference type="CDD" id="cd17532">
    <property type="entry name" value="REC_LytTR_AlgR-like"/>
    <property type="match status" value="1"/>
</dbReference>
<dbReference type="EMBL" id="CP000612">
    <property type="protein sequence ID" value="ABO51460.1"/>
    <property type="molecule type" value="Genomic_DNA"/>
</dbReference>
<dbReference type="HOGENOM" id="CLU_000445_14_1_9"/>
<dbReference type="eggNOG" id="COG3279">
    <property type="taxonomic scope" value="Bacteria"/>
</dbReference>
<evidence type="ECO:0000313" key="7">
    <source>
        <dbReference type="Proteomes" id="UP000001556"/>
    </source>
</evidence>
<dbReference type="InterPro" id="IPR001789">
    <property type="entry name" value="Sig_transdc_resp-reg_receiver"/>
</dbReference>
<dbReference type="Pfam" id="PF04397">
    <property type="entry name" value="LytTR"/>
    <property type="match status" value="1"/>
</dbReference>
<feature type="modified residue" description="4-aspartylphosphate" evidence="3">
    <location>
        <position position="53"/>
    </location>
</feature>
<dbReference type="Proteomes" id="UP000001556">
    <property type="component" value="Chromosome"/>
</dbReference>
<organism evidence="6 7">
    <name type="scientific">Desulforamulus reducens (strain ATCC BAA-1160 / DSM 100696 / MI-1)</name>
    <name type="common">Desulfotomaculum reducens</name>
    <dbReference type="NCBI Taxonomy" id="349161"/>
    <lineage>
        <taxon>Bacteria</taxon>
        <taxon>Bacillati</taxon>
        <taxon>Bacillota</taxon>
        <taxon>Clostridia</taxon>
        <taxon>Eubacteriales</taxon>
        <taxon>Peptococcaceae</taxon>
        <taxon>Desulforamulus</taxon>
    </lineage>
</organism>
<name>A4J8Q7_DESRM</name>
<dbReference type="STRING" id="349161.Dred_2957"/>
<sequence>MRVVVVDDEAPARDELIYLLKQHADIEVAAEAEDVQSALQVIRKERPDAVFLDISMPDGEGMEVARQLDRWVEPPLVVFATAYDQHAVEAFTVNAVDYLLKPFSEERVAETIDKLRRLLSHKKQNQLQKKIAVSDEDLIKLLNPEEIVFASRQGREVMIKTFDKTYSVNYTLQALENRLGDLPFFRPHYSFLVNIDKIERIEPGFQGHQLVMQDEDSSRVPVSRNGMKEIRRLLGI</sequence>
<dbReference type="SMART" id="SM00448">
    <property type="entry name" value="REC"/>
    <property type="match status" value="1"/>
</dbReference>
<dbReference type="GO" id="GO:0003677">
    <property type="term" value="F:DNA binding"/>
    <property type="evidence" value="ECO:0007669"/>
    <property type="project" value="InterPro"/>
</dbReference>
<keyword evidence="3" id="KW-0597">Phosphoprotein</keyword>
<dbReference type="SUPFAM" id="SSF52172">
    <property type="entry name" value="CheY-like"/>
    <property type="match status" value="1"/>
</dbReference>
<evidence type="ECO:0000259" key="5">
    <source>
        <dbReference type="PROSITE" id="PS50930"/>
    </source>
</evidence>
<evidence type="ECO:0000313" key="6">
    <source>
        <dbReference type="EMBL" id="ABO51460.1"/>
    </source>
</evidence>
<evidence type="ECO:0000259" key="4">
    <source>
        <dbReference type="PROSITE" id="PS50110"/>
    </source>
</evidence>
<dbReference type="PANTHER" id="PTHR37299">
    <property type="entry name" value="TRANSCRIPTIONAL REGULATOR-RELATED"/>
    <property type="match status" value="1"/>
</dbReference>
<accession>A4J8Q7</accession>
<dbReference type="RefSeq" id="WP_011879251.1">
    <property type="nucleotide sequence ID" value="NC_009253.1"/>
</dbReference>
<evidence type="ECO:0000256" key="2">
    <source>
        <dbReference type="ARBA" id="ARBA00024867"/>
    </source>
</evidence>
<dbReference type="Pfam" id="PF00072">
    <property type="entry name" value="Response_reg"/>
    <property type="match status" value="1"/>
</dbReference>
<feature type="domain" description="HTH LytTR-type" evidence="5">
    <location>
        <begin position="131"/>
        <end position="236"/>
    </location>
</feature>
<dbReference type="OrthoDB" id="9809318at2"/>
<dbReference type="Gene3D" id="3.40.50.2300">
    <property type="match status" value="1"/>
</dbReference>